<organism evidence="2 3">
    <name type="scientific">Paramecium sonneborni</name>
    <dbReference type="NCBI Taxonomy" id="65129"/>
    <lineage>
        <taxon>Eukaryota</taxon>
        <taxon>Sar</taxon>
        <taxon>Alveolata</taxon>
        <taxon>Ciliophora</taxon>
        <taxon>Intramacronucleata</taxon>
        <taxon>Oligohymenophorea</taxon>
        <taxon>Peniculida</taxon>
        <taxon>Parameciidae</taxon>
        <taxon>Paramecium</taxon>
    </lineage>
</organism>
<dbReference type="CDD" id="cd00064">
    <property type="entry name" value="FU"/>
    <property type="match status" value="1"/>
</dbReference>
<dbReference type="OrthoDB" id="282595at2759"/>
<feature type="chain" id="PRO_5035823120" evidence="1">
    <location>
        <begin position="17"/>
        <end position="519"/>
    </location>
</feature>
<keyword evidence="3" id="KW-1185">Reference proteome</keyword>
<name>A0A8S1QL47_9CILI</name>
<dbReference type="InterPro" id="IPR006212">
    <property type="entry name" value="Furin_repeat"/>
</dbReference>
<dbReference type="AlphaFoldDB" id="A0A8S1QL47"/>
<gene>
    <name evidence="2" type="ORF">PSON_ATCC_30995.1.T1110001</name>
</gene>
<keyword evidence="1" id="KW-0732">Signal</keyword>
<feature type="signal peptide" evidence="1">
    <location>
        <begin position="1"/>
        <end position="16"/>
    </location>
</feature>
<evidence type="ECO:0000313" key="3">
    <source>
        <dbReference type="Proteomes" id="UP000692954"/>
    </source>
</evidence>
<comment type="caution">
    <text evidence="2">The sequence shown here is derived from an EMBL/GenBank/DDBJ whole genome shotgun (WGS) entry which is preliminary data.</text>
</comment>
<dbReference type="EMBL" id="CAJJDN010000111">
    <property type="protein sequence ID" value="CAD8116402.1"/>
    <property type="molecule type" value="Genomic_DNA"/>
</dbReference>
<dbReference type="PANTHER" id="PTHR39767">
    <property type="entry name" value="CALCIUM/CALMODULIN-BINDING MEMBRANE PROTEIN PCM4-RELATED"/>
    <property type="match status" value="1"/>
</dbReference>
<accession>A0A8S1QL47</accession>
<evidence type="ECO:0000313" key="2">
    <source>
        <dbReference type="EMBL" id="CAD8116402.1"/>
    </source>
</evidence>
<reference evidence="2" key="1">
    <citation type="submission" date="2021-01" db="EMBL/GenBank/DDBJ databases">
        <authorList>
            <consortium name="Genoscope - CEA"/>
            <person name="William W."/>
        </authorList>
    </citation>
    <scope>NUCLEOTIDE SEQUENCE</scope>
</reference>
<sequence>MKLFLLSLVHIFTTRAQETWETLYTNFQGNDPNDAQGWIIYHNYNEKLFTTCNVYELFGGYNAFGMNTIVLKQFNLPPHYQINITLEFWKIDCWDYDTAYIITENTQWSKSYTCKQGNQLCGGGPGSDEYIESITFAMDHYSESLIFIVTTDLDYLPNDESWGLRNFSISILRCPLGCISCQDNNFNNCYYWIGFLSLWYQSIELDGWVKNNDIQPKADKCVIFDIVGGYLNLAPNDKLGKLIENLPPHFQLKVQFQLWLIDLWNNEMFFLEIDDQIQNQTILKTTDKFSICGSKGLEKIINIGIILNHSQSQCNITMRTNHNAITTIASWGIRAFNIYLAKCFNGCDQCTGPLKTQCTVCSDGWVFYHTICTYPPPIFFSQIQITQIQDLNSDERIHMEIKLLEVNKQIINQGSMKLSVYNNQPILTIQVYAKCIPNSIMKSKFQSNTYYDSQFYQFQQNCQRPFNLIIYSVQFQLSIIGEQVLIIDTSDSKCLIYQVVQFADEFIQIKILDILLENI</sequence>
<evidence type="ECO:0000256" key="1">
    <source>
        <dbReference type="SAM" id="SignalP"/>
    </source>
</evidence>
<proteinExistence type="predicted"/>
<protein>
    <submittedName>
        <fullName evidence="2">Uncharacterized protein</fullName>
    </submittedName>
</protein>
<dbReference type="PANTHER" id="PTHR39767:SF2">
    <property type="entry name" value="CHROMOSOME UNDETERMINED SCAFFOLD_1, WHOLE GENOME SHOTGUN SEQUENCE"/>
    <property type="match status" value="1"/>
</dbReference>
<dbReference type="Proteomes" id="UP000692954">
    <property type="component" value="Unassembled WGS sequence"/>
</dbReference>